<dbReference type="GO" id="GO:0003735">
    <property type="term" value="F:structural constituent of ribosome"/>
    <property type="evidence" value="ECO:0007669"/>
    <property type="project" value="InterPro"/>
</dbReference>
<keyword evidence="4" id="KW-0687">Ribonucleoprotein</keyword>
<dbReference type="InterPro" id="IPR036049">
    <property type="entry name" value="Ribosomal_uL29_sf"/>
</dbReference>
<dbReference type="SUPFAM" id="SSF46561">
    <property type="entry name" value="Ribosomal protein L29 (L29p)"/>
    <property type="match status" value="1"/>
</dbReference>
<dbReference type="InterPro" id="IPR013785">
    <property type="entry name" value="Aldolase_TIM"/>
</dbReference>
<evidence type="ECO:0000256" key="5">
    <source>
        <dbReference type="RuleBase" id="RU003657"/>
    </source>
</evidence>
<evidence type="ECO:0000313" key="8">
    <source>
        <dbReference type="Proteomes" id="UP000183567"/>
    </source>
</evidence>
<dbReference type="GO" id="GO:0006412">
    <property type="term" value="P:translation"/>
    <property type="evidence" value="ECO:0007669"/>
    <property type="project" value="InterPro"/>
</dbReference>
<reference evidence="7 8" key="1">
    <citation type="submission" date="2016-03" db="EMBL/GenBank/DDBJ databases">
        <title>Comparative genomics of the ectomycorrhizal sister species Rhizopogon vinicolor and Rhizopogon vesiculosus (Basidiomycota: Boletales) reveals a divergence of the mating type B locus.</title>
        <authorList>
            <person name="Mujic A.B."/>
            <person name="Kuo A."/>
            <person name="Tritt A."/>
            <person name="Lipzen A."/>
            <person name="Chen C."/>
            <person name="Johnson J."/>
            <person name="Sharma A."/>
            <person name="Barry K."/>
            <person name="Grigoriev I.V."/>
            <person name="Spatafora J.W."/>
        </authorList>
    </citation>
    <scope>NUCLEOTIDE SEQUENCE [LARGE SCALE GENOMIC DNA]</scope>
    <source>
        <strain evidence="7 8">AM-OR11-056</strain>
    </source>
</reference>
<name>A0A1J8R019_9AGAM</name>
<dbReference type="SUPFAM" id="SSF51366">
    <property type="entry name" value="Ribulose-phoshate binding barrel"/>
    <property type="match status" value="1"/>
</dbReference>
<dbReference type="InterPro" id="IPR044524">
    <property type="entry name" value="Isoase_HisA-like"/>
</dbReference>
<dbReference type="GO" id="GO:0000162">
    <property type="term" value="P:L-tryptophan biosynthetic process"/>
    <property type="evidence" value="ECO:0007669"/>
    <property type="project" value="TreeGrafter"/>
</dbReference>
<dbReference type="InterPro" id="IPR011060">
    <property type="entry name" value="RibuloseP-bd_barrel"/>
</dbReference>
<keyword evidence="6" id="KW-0175">Coiled coil</keyword>
<keyword evidence="5" id="KW-0028">Amino-acid biosynthesis</keyword>
<dbReference type="Proteomes" id="UP000183567">
    <property type="component" value="Unassembled WGS sequence"/>
</dbReference>
<keyword evidence="8" id="KW-1185">Reference proteome</keyword>
<sequence>MAPEHRRSMFRPCIDIHEGRVKQIVGGTLSGNEEGLKTNFVATQPPEYFAAKYRDSDLEGGHVIKLGPRNDDAARRALEEWRGHLQIGGGITADNAIEWLDAGASKVIVTSYLFPDGHFSLKRLQTISSLIGKDKLVVDVRHVVSFTLATSESHVKLSCRRRGDGWFVAMNKWQDITTMEVNKENLDMLSQYCNEFLIHAADVEGLCQGIDKELVKRLGEWVTIPTTYAGGANSISDLETVNRLSGGRVDLTYGSSLDIFGGTTTTKMPSSKVKAYELQSKSKNDLTKQLSELKNELLSLRVQKILGGSASKLTRINVVRKSIARVLTVMNQKQRQNLREFYKNKKYLPLDLRPKKTRAIRRRLTKRESSLKTLKQKKKDIHFPIRKYAVKA</sequence>
<dbReference type="OrthoDB" id="446074at2759"/>
<evidence type="ECO:0000313" key="7">
    <source>
        <dbReference type="EMBL" id="OJA19017.1"/>
    </source>
</evidence>
<dbReference type="AlphaFoldDB" id="A0A1J8R019"/>
<dbReference type="GO" id="GO:0022625">
    <property type="term" value="C:cytosolic large ribosomal subunit"/>
    <property type="evidence" value="ECO:0007669"/>
    <property type="project" value="UniProtKB-ARBA"/>
</dbReference>
<keyword evidence="3" id="KW-0689">Ribosomal protein</keyword>
<dbReference type="GO" id="GO:0000105">
    <property type="term" value="P:L-histidine biosynthetic process"/>
    <property type="evidence" value="ECO:0007669"/>
    <property type="project" value="UniProtKB-KW"/>
</dbReference>
<accession>A0A1J8R019</accession>
<comment type="caution">
    <text evidence="7">The sequence shown here is derived from an EMBL/GenBank/DDBJ whole genome shotgun (WGS) entry which is preliminary data.</text>
</comment>
<protein>
    <submittedName>
        <fullName evidence="7">Uncharacterized protein</fullName>
    </submittedName>
</protein>
<feature type="coiled-coil region" evidence="6">
    <location>
        <begin position="276"/>
        <end position="303"/>
    </location>
</feature>
<keyword evidence="5" id="KW-0368">Histidine biosynthesis</keyword>
<dbReference type="Gene3D" id="3.20.20.70">
    <property type="entry name" value="Aldolase class I"/>
    <property type="match status" value="1"/>
</dbReference>
<dbReference type="NCBIfam" id="TIGR00012">
    <property type="entry name" value="L29"/>
    <property type="match status" value="1"/>
</dbReference>
<dbReference type="InterPro" id="IPR018254">
    <property type="entry name" value="Ribosomal_uL29_CS"/>
</dbReference>
<dbReference type="EMBL" id="LVVM01001214">
    <property type="protein sequence ID" value="OJA19017.1"/>
    <property type="molecule type" value="Genomic_DNA"/>
</dbReference>
<comment type="similarity">
    <text evidence="1">Belongs to the universal ribosomal protein uL29 family.</text>
</comment>
<dbReference type="CDD" id="cd04723">
    <property type="entry name" value="HisA_HisF"/>
    <property type="match status" value="1"/>
</dbReference>
<dbReference type="GO" id="GO:0030684">
    <property type="term" value="C:preribosome"/>
    <property type="evidence" value="ECO:0007669"/>
    <property type="project" value="UniProtKB-ARBA"/>
</dbReference>
<dbReference type="InterPro" id="IPR001854">
    <property type="entry name" value="Ribosomal_uL29"/>
</dbReference>
<evidence type="ECO:0000256" key="2">
    <source>
        <dbReference type="ARBA" id="ARBA00009667"/>
    </source>
</evidence>
<dbReference type="GO" id="GO:0003949">
    <property type="term" value="F:1-(5-phosphoribosyl)-5-[(5-phosphoribosylamino)methylideneamino]imidazole-4-carboxamide isomerase activity"/>
    <property type="evidence" value="ECO:0007669"/>
    <property type="project" value="InterPro"/>
</dbReference>
<dbReference type="FunFam" id="1.10.287.310:FF:000002">
    <property type="entry name" value="60S ribosomal protein L35"/>
    <property type="match status" value="1"/>
</dbReference>
<dbReference type="Pfam" id="PF00831">
    <property type="entry name" value="Ribosomal_L29"/>
    <property type="match status" value="1"/>
</dbReference>
<dbReference type="Gene3D" id="1.10.287.310">
    <property type="match status" value="1"/>
</dbReference>
<evidence type="ECO:0000256" key="1">
    <source>
        <dbReference type="ARBA" id="ARBA00009254"/>
    </source>
</evidence>
<dbReference type="PANTHER" id="PTHR43090:SF2">
    <property type="entry name" value="1-(5-PHOSPHORIBOSYL)-5-[(5-PHOSPHORIBOSYLAMINO)METHYLIDENEAMINO] IMIDAZOLE-4-CARBOXAMIDE ISOMERASE"/>
    <property type="match status" value="1"/>
</dbReference>
<comment type="similarity">
    <text evidence="2 5">Belongs to the HisA/HisF family.</text>
</comment>
<dbReference type="Pfam" id="PF00977">
    <property type="entry name" value="His_biosynth"/>
    <property type="match status" value="1"/>
</dbReference>
<dbReference type="InterPro" id="IPR006062">
    <property type="entry name" value="His_biosynth"/>
</dbReference>
<organism evidence="7 8">
    <name type="scientific">Rhizopogon vesiculosus</name>
    <dbReference type="NCBI Taxonomy" id="180088"/>
    <lineage>
        <taxon>Eukaryota</taxon>
        <taxon>Fungi</taxon>
        <taxon>Dikarya</taxon>
        <taxon>Basidiomycota</taxon>
        <taxon>Agaricomycotina</taxon>
        <taxon>Agaricomycetes</taxon>
        <taxon>Agaricomycetidae</taxon>
        <taxon>Boletales</taxon>
        <taxon>Suillineae</taxon>
        <taxon>Rhizopogonaceae</taxon>
        <taxon>Rhizopogon</taxon>
    </lineage>
</organism>
<evidence type="ECO:0000256" key="6">
    <source>
        <dbReference type="SAM" id="Coils"/>
    </source>
</evidence>
<dbReference type="STRING" id="180088.A0A1J8R019"/>
<dbReference type="PROSITE" id="PS00579">
    <property type="entry name" value="RIBOSOMAL_L29"/>
    <property type="match status" value="1"/>
</dbReference>
<gene>
    <name evidence="7" type="ORF">AZE42_00385</name>
</gene>
<proteinExistence type="inferred from homology"/>
<evidence type="ECO:0000256" key="4">
    <source>
        <dbReference type="ARBA" id="ARBA00023274"/>
    </source>
</evidence>
<dbReference type="FunFam" id="6.10.250.3450:FF:000001">
    <property type="entry name" value="60S ribosomal protein L35"/>
    <property type="match status" value="1"/>
</dbReference>
<dbReference type="PANTHER" id="PTHR43090">
    <property type="entry name" value="1-(5-PHOSPHORIBOSYL)-5-[(5-PHOSPHORIBOSYLAMINO)METHYLIDENEAMINO] IMIDAZOLE-4-CARBOXAMIDE ISOMERASE"/>
    <property type="match status" value="1"/>
</dbReference>
<dbReference type="CDD" id="cd00427">
    <property type="entry name" value="Ribosomal_L29_HIP"/>
    <property type="match status" value="1"/>
</dbReference>
<dbReference type="Gene3D" id="6.10.250.3450">
    <property type="match status" value="1"/>
</dbReference>
<evidence type="ECO:0000256" key="3">
    <source>
        <dbReference type="ARBA" id="ARBA00022980"/>
    </source>
</evidence>
<dbReference type="HAMAP" id="MF_00374">
    <property type="entry name" value="Ribosomal_uL29"/>
    <property type="match status" value="1"/>
</dbReference>